<accession>A0A0G0IGI8</accession>
<evidence type="ECO:0000313" key="3">
    <source>
        <dbReference type="Proteomes" id="UP000034366"/>
    </source>
</evidence>
<proteinExistence type="predicted"/>
<dbReference type="Proteomes" id="UP000034366">
    <property type="component" value="Unassembled WGS sequence"/>
</dbReference>
<dbReference type="EMBL" id="LBTW01000009">
    <property type="protein sequence ID" value="KKQ50100.1"/>
    <property type="molecule type" value="Genomic_DNA"/>
</dbReference>
<evidence type="ECO:0000256" key="1">
    <source>
        <dbReference type="SAM" id="MobiDB-lite"/>
    </source>
</evidence>
<organism evidence="2 3">
    <name type="scientific">Candidatus Woesebacteria bacterium GW2011_GWD1_38_10</name>
    <dbReference type="NCBI Taxonomy" id="1618592"/>
    <lineage>
        <taxon>Bacteria</taxon>
        <taxon>Candidatus Woeseibacteriota</taxon>
    </lineage>
</organism>
<feature type="region of interest" description="Disordered" evidence="1">
    <location>
        <begin position="28"/>
        <end position="48"/>
    </location>
</feature>
<dbReference type="AlphaFoldDB" id="A0A0G0IGI8"/>
<reference evidence="2 3" key="1">
    <citation type="journal article" date="2015" name="Nature">
        <title>rRNA introns, odd ribosomes, and small enigmatic genomes across a large radiation of phyla.</title>
        <authorList>
            <person name="Brown C.T."/>
            <person name="Hug L.A."/>
            <person name="Thomas B.C."/>
            <person name="Sharon I."/>
            <person name="Castelle C.J."/>
            <person name="Singh A."/>
            <person name="Wilkins M.J."/>
            <person name="Williams K.H."/>
            <person name="Banfield J.F."/>
        </authorList>
    </citation>
    <scope>NUCLEOTIDE SEQUENCE [LARGE SCALE GENOMIC DNA]</scope>
</reference>
<feature type="compositionally biased region" description="Basic and acidic residues" evidence="1">
    <location>
        <begin position="39"/>
        <end position="48"/>
    </location>
</feature>
<evidence type="ECO:0000313" key="2">
    <source>
        <dbReference type="EMBL" id="KKQ50100.1"/>
    </source>
</evidence>
<comment type="caution">
    <text evidence="2">The sequence shown here is derived from an EMBL/GenBank/DDBJ whole genome shotgun (WGS) entry which is preliminary data.</text>
</comment>
<name>A0A0G0IGI8_9BACT</name>
<gene>
    <name evidence="2" type="ORF">US67_C0009G0003</name>
</gene>
<sequence length="129" mass="14472">MKNDLLDIVKECLDIEKETILKAITSAKRARDSAPSAMESHHDTERNQNETLVSALEEKLKELDDLTNNLPKDINGNNISRGFWSYHEIVKDDSLLKIIIVPDGYGGREIEGIKLISLSTPLARSILET</sequence>
<protein>
    <submittedName>
        <fullName evidence="2">Uncharacterized protein</fullName>
    </submittedName>
</protein>